<name>A0A1V6UF44_PENNA</name>
<proteinExistence type="predicted"/>
<evidence type="ECO:0000313" key="2">
    <source>
        <dbReference type="Proteomes" id="UP000191691"/>
    </source>
</evidence>
<comment type="caution">
    <text evidence="1">The sequence shown here is derived from an EMBL/GenBank/DDBJ whole genome shotgun (WGS) entry which is preliminary data.</text>
</comment>
<dbReference type="Proteomes" id="UP000191691">
    <property type="component" value="Unassembled WGS sequence"/>
</dbReference>
<dbReference type="AlphaFoldDB" id="A0A1V6UF44"/>
<evidence type="ECO:0000313" key="1">
    <source>
        <dbReference type="EMBL" id="OQE37051.1"/>
    </source>
</evidence>
<organism evidence="1 2">
    <name type="scientific">Penicillium nalgiovense</name>
    <dbReference type="NCBI Taxonomy" id="60175"/>
    <lineage>
        <taxon>Eukaryota</taxon>
        <taxon>Fungi</taxon>
        <taxon>Dikarya</taxon>
        <taxon>Ascomycota</taxon>
        <taxon>Pezizomycotina</taxon>
        <taxon>Eurotiomycetes</taxon>
        <taxon>Eurotiomycetidae</taxon>
        <taxon>Eurotiales</taxon>
        <taxon>Aspergillaceae</taxon>
        <taxon>Penicillium</taxon>
    </lineage>
</organism>
<dbReference type="EMBL" id="MOOB01000801">
    <property type="protein sequence ID" value="OQE37051.1"/>
    <property type="molecule type" value="Genomic_DNA"/>
</dbReference>
<accession>A0A1V6UF44</accession>
<protein>
    <submittedName>
        <fullName evidence="1">Uncharacterized protein</fullName>
    </submittedName>
</protein>
<reference evidence="2" key="1">
    <citation type="journal article" date="2017" name="Nat. Microbiol.">
        <title>Global analysis of biosynthetic gene clusters reveals vast potential of secondary metabolite production in Penicillium species.</title>
        <authorList>
            <person name="Nielsen J.C."/>
            <person name="Grijseels S."/>
            <person name="Prigent S."/>
            <person name="Ji B."/>
            <person name="Dainat J."/>
            <person name="Nielsen K.F."/>
            <person name="Frisvad J.C."/>
            <person name="Workman M."/>
            <person name="Nielsen J."/>
        </authorList>
    </citation>
    <scope>NUCLEOTIDE SEQUENCE [LARGE SCALE GENOMIC DNA]</scope>
    <source>
        <strain evidence="2">IBT 13039</strain>
    </source>
</reference>
<sequence>MALGDVGNISPWVSSVGAYAIRLAVETSADLSG</sequence>
<gene>
    <name evidence="1" type="ORF">PENNAL_c0801G03975</name>
</gene>
<keyword evidence="2" id="KW-1185">Reference proteome</keyword>